<sequence length="155" mass="17463">MGVVEFELARVVHAPVADVFARLADIDGYDAWMPKRGSIRRHSEQTTSGPPRLGTTYLDRTLAGPTPGEISEFEPPTRLVFHWWTTQGGKVVAEGWPAYRLEAKGDHTTLVHHHARLETRGIYRPVTPLLRWMAVRERTTTVEALQASFGHQPDN</sequence>
<protein>
    <recommendedName>
        <fullName evidence="3">Polyketide cyclase</fullName>
    </recommendedName>
</protein>
<dbReference type="InterPro" id="IPR019587">
    <property type="entry name" value="Polyketide_cyclase/dehydratase"/>
</dbReference>
<dbReference type="OrthoDB" id="3779617at2"/>
<reference evidence="1 2" key="1">
    <citation type="submission" date="2013-08" db="EMBL/GenBank/DDBJ databases">
        <title>The genome sequence of Knoellia subterranea.</title>
        <authorList>
            <person name="Zhu W."/>
            <person name="Wang G."/>
        </authorList>
    </citation>
    <scope>NUCLEOTIDE SEQUENCE [LARGE SCALE GENOMIC DNA]</scope>
    <source>
        <strain evidence="1 2">KCTC 19937</strain>
    </source>
</reference>
<evidence type="ECO:0000313" key="1">
    <source>
        <dbReference type="EMBL" id="KGN37594.1"/>
    </source>
</evidence>
<dbReference type="RefSeq" id="WP_035904903.1">
    <property type="nucleotide sequence ID" value="NZ_AVPK01000005.1"/>
</dbReference>
<comment type="caution">
    <text evidence="1">The sequence shown here is derived from an EMBL/GenBank/DDBJ whole genome shotgun (WGS) entry which is preliminary data.</text>
</comment>
<keyword evidence="2" id="KW-1185">Reference proteome</keyword>
<dbReference type="AlphaFoldDB" id="A0A0A0JLH3"/>
<evidence type="ECO:0000313" key="2">
    <source>
        <dbReference type="Proteomes" id="UP000030011"/>
    </source>
</evidence>
<organism evidence="1 2">
    <name type="scientific">Knoellia subterranea KCTC 19937</name>
    <dbReference type="NCBI Taxonomy" id="1385521"/>
    <lineage>
        <taxon>Bacteria</taxon>
        <taxon>Bacillati</taxon>
        <taxon>Actinomycetota</taxon>
        <taxon>Actinomycetes</taxon>
        <taxon>Micrococcales</taxon>
        <taxon>Intrasporangiaceae</taxon>
        <taxon>Knoellia</taxon>
    </lineage>
</organism>
<gene>
    <name evidence="1" type="ORF">N803_14065</name>
</gene>
<evidence type="ECO:0008006" key="3">
    <source>
        <dbReference type="Google" id="ProtNLM"/>
    </source>
</evidence>
<dbReference type="InterPro" id="IPR023393">
    <property type="entry name" value="START-like_dom_sf"/>
</dbReference>
<accession>A0A0A0JLH3</accession>
<proteinExistence type="predicted"/>
<name>A0A0A0JLH3_9MICO</name>
<dbReference type="Pfam" id="PF10604">
    <property type="entry name" value="Polyketide_cyc2"/>
    <property type="match status" value="1"/>
</dbReference>
<dbReference type="SUPFAM" id="SSF55961">
    <property type="entry name" value="Bet v1-like"/>
    <property type="match status" value="1"/>
</dbReference>
<dbReference type="EMBL" id="AVPK01000005">
    <property type="protein sequence ID" value="KGN37594.1"/>
    <property type="molecule type" value="Genomic_DNA"/>
</dbReference>
<dbReference type="eggNOG" id="ENOG5033Z6M">
    <property type="taxonomic scope" value="Bacteria"/>
</dbReference>
<dbReference type="Proteomes" id="UP000030011">
    <property type="component" value="Unassembled WGS sequence"/>
</dbReference>
<dbReference type="Gene3D" id="3.30.530.20">
    <property type="match status" value="1"/>
</dbReference>